<feature type="region of interest" description="Disordered" evidence="7">
    <location>
        <begin position="456"/>
        <end position="564"/>
    </location>
</feature>
<dbReference type="PANTHER" id="PTHR22852">
    <property type="entry name" value="LETHAL 2 DENTICLELESS PROTEIN RETINOIC ACID-REGULATED NUCLEAR MATRIX-ASSOCIATED PROTEIN"/>
    <property type="match status" value="1"/>
</dbReference>
<dbReference type="SMART" id="SM00320">
    <property type="entry name" value="WD40"/>
    <property type="match status" value="6"/>
</dbReference>
<protein>
    <submittedName>
        <fullName evidence="9">Denticleless protein homolog</fullName>
    </submittedName>
</protein>
<dbReference type="PANTHER" id="PTHR22852:SF0">
    <property type="entry name" value="DENTICLELESS PROTEIN HOMOLOG"/>
    <property type="match status" value="1"/>
</dbReference>
<feature type="region of interest" description="Disordered" evidence="7">
    <location>
        <begin position="579"/>
        <end position="604"/>
    </location>
</feature>
<feature type="region of interest" description="Disordered" evidence="7">
    <location>
        <begin position="751"/>
        <end position="778"/>
    </location>
</feature>
<reference evidence="9" key="1">
    <citation type="submission" date="2025-08" db="UniProtKB">
        <authorList>
            <consortium name="RefSeq"/>
        </authorList>
    </citation>
    <scope>IDENTIFICATION</scope>
    <source>
        <tissue evidence="9">Whole organism</tissue>
    </source>
</reference>
<dbReference type="PROSITE" id="PS00678">
    <property type="entry name" value="WD_REPEATS_1"/>
    <property type="match status" value="1"/>
</dbReference>
<dbReference type="GeneID" id="108668973"/>
<comment type="pathway">
    <text evidence="1">Protein modification; protein ubiquitination.</text>
</comment>
<dbReference type="InterPro" id="IPR015943">
    <property type="entry name" value="WD40/YVTN_repeat-like_dom_sf"/>
</dbReference>
<evidence type="ECO:0000256" key="1">
    <source>
        <dbReference type="ARBA" id="ARBA00004906"/>
    </source>
</evidence>
<sequence>MSFLETNIVQVLNERSLLGFSFPYGQSSFIPSCSSHRIKSLLDLKCTKYTDYKFFCEDDQGEVYGNQPMYCCSFGKDSNTGHLLAYGGEDGNVTIVNSAERSNVPTVISSCNESVHVDAVIDVSWVPNTEEILSCGGDKAVVLWKLGEGRLHPLLKLFGHSRTVKTLQINPYDPMVFVSGGRDGNIVVWDRRCSPQHRADKIESAHPSAVTGRVCSKHRTPNAPPSNAVSSLVFYEEHTLTSTGSTDGLIKMWDLRKSHCTLRSVPVPVHTLSQPQTSSMRGFGWACAPSRSHYLYALAMDYKIYAYHLAMPSAEPVSCYTGCLNTTHYVRMAVSSCGRYLVSGGADGRALVWLTSRPGPPVAQLTGHRGEVSAVDWGQFGGDKIATCGDEGMQKIYYMDHSFYEKNQTSENDDFFRGQVTLVDEAVLARCPPMSRCSKMRPLRYLRKLSYDVEYSGISQPLPPVPQTPRSRPKLSYSMSTPLRSNSHAPTLSTPGRSTDLPTRDPSTPIPTTPSSRATDNEARNMLLFTPHQSTHPTDSPRYEGENHSAQRASLLQTPRTPSSLDRSLTLLQWLSTAKKTPKPSPACGTPLQPTSAQNECTSASKRAGIKRKLTDVLEKSHGGEQENIRDDGSICNKRKPISPSKDVLVENNNLSQPSTVAKMLNYGKSNEKPKSSTSLKLETISEIAESVQPFEQSMLETIKNNSLRGLFVENKSRSSLDEDSSKSTTNTPASLDVVYSSVGSSLTPVKDSLEISHQPRSKSRFESPTANLPNFVKDGISPRPVPVLHEKQITSNWLSTLSSQRKLQFSQTSDGKAASGKVTDTISTIEKTAPSSSRKPAVKGKGKKNLKIVSLSDSPSNPAGNNSPRTTQMKLTFK</sequence>
<feature type="compositionally biased region" description="Polar residues" evidence="7">
    <location>
        <begin position="477"/>
        <end position="501"/>
    </location>
</feature>
<feature type="compositionally biased region" description="Basic and acidic residues" evidence="7">
    <location>
        <begin position="539"/>
        <end position="549"/>
    </location>
</feature>
<evidence type="ECO:0000256" key="6">
    <source>
        <dbReference type="PROSITE-ProRule" id="PRU00221"/>
    </source>
</evidence>
<evidence type="ECO:0000256" key="2">
    <source>
        <dbReference type="ARBA" id="ARBA00022574"/>
    </source>
</evidence>
<evidence type="ECO:0000256" key="4">
    <source>
        <dbReference type="ARBA" id="ARBA00022786"/>
    </source>
</evidence>
<feature type="repeat" description="WD" evidence="6">
    <location>
        <begin position="113"/>
        <end position="146"/>
    </location>
</feature>
<evidence type="ECO:0000256" key="7">
    <source>
        <dbReference type="SAM" id="MobiDB-lite"/>
    </source>
</evidence>
<proteinExistence type="inferred from homology"/>
<dbReference type="AlphaFoldDB" id="A0A8B7NE30"/>
<dbReference type="GO" id="GO:0043161">
    <property type="term" value="P:proteasome-mediated ubiquitin-dependent protein catabolic process"/>
    <property type="evidence" value="ECO:0007669"/>
    <property type="project" value="TreeGrafter"/>
</dbReference>
<dbReference type="Proteomes" id="UP000694843">
    <property type="component" value="Unplaced"/>
</dbReference>
<evidence type="ECO:0000256" key="5">
    <source>
        <dbReference type="ARBA" id="ARBA00038344"/>
    </source>
</evidence>
<organism evidence="8 9">
    <name type="scientific">Hyalella azteca</name>
    <name type="common">Amphipod</name>
    <dbReference type="NCBI Taxonomy" id="294128"/>
    <lineage>
        <taxon>Eukaryota</taxon>
        <taxon>Metazoa</taxon>
        <taxon>Ecdysozoa</taxon>
        <taxon>Arthropoda</taxon>
        <taxon>Crustacea</taxon>
        <taxon>Multicrustacea</taxon>
        <taxon>Malacostraca</taxon>
        <taxon>Eumalacostraca</taxon>
        <taxon>Peracarida</taxon>
        <taxon>Amphipoda</taxon>
        <taxon>Senticaudata</taxon>
        <taxon>Talitrida</taxon>
        <taxon>Talitroidea</taxon>
        <taxon>Hyalellidae</taxon>
        <taxon>Hyalella</taxon>
    </lineage>
</organism>
<dbReference type="RefSeq" id="XP_018011741.1">
    <property type="nucleotide sequence ID" value="XM_018156252.2"/>
</dbReference>
<dbReference type="GO" id="GO:0030674">
    <property type="term" value="F:protein-macromolecule adaptor activity"/>
    <property type="evidence" value="ECO:0007669"/>
    <property type="project" value="TreeGrafter"/>
</dbReference>
<feature type="compositionally biased region" description="Polar residues" evidence="7">
    <location>
        <begin position="592"/>
        <end position="604"/>
    </location>
</feature>
<evidence type="ECO:0000313" key="9">
    <source>
        <dbReference type="RefSeq" id="XP_018011741.1"/>
    </source>
</evidence>
<dbReference type="InterPro" id="IPR036322">
    <property type="entry name" value="WD40_repeat_dom_sf"/>
</dbReference>
<dbReference type="Pfam" id="PF00400">
    <property type="entry name" value="WD40"/>
    <property type="match status" value="4"/>
</dbReference>
<evidence type="ECO:0000256" key="3">
    <source>
        <dbReference type="ARBA" id="ARBA00022737"/>
    </source>
</evidence>
<dbReference type="Gene3D" id="2.130.10.10">
    <property type="entry name" value="YVTN repeat-like/Quinoprotein amine dehydrogenase"/>
    <property type="match status" value="2"/>
</dbReference>
<gene>
    <name evidence="9" type="primary">LOC108668973</name>
</gene>
<dbReference type="PROSITE" id="PS50082">
    <property type="entry name" value="WD_REPEATS_2"/>
    <property type="match status" value="3"/>
</dbReference>
<keyword evidence="4" id="KW-0833">Ubl conjugation pathway</keyword>
<dbReference type="SUPFAM" id="SSF50978">
    <property type="entry name" value="WD40 repeat-like"/>
    <property type="match status" value="1"/>
</dbReference>
<feature type="compositionally biased region" description="Polar residues" evidence="7">
    <location>
        <begin position="829"/>
        <end position="839"/>
    </location>
</feature>
<feature type="compositionally biased region" description="Polar residues" evidence="7">
    <location>
        <begin position="550"/>
        <end position="564"/>
    </location>
</feature>
<feature type="compositionally biased region" description="Polar residues" evidence="7">
    <location>
        <begin position="856"/>
        <end position="879"/>
    </location>
</feature>
<feature type="repeat" description="WD" evidence="6">
    <location>
        <begin position="157"/>
        <end position="190"/>
    </location>
</feature>
<keyword evidence="3" id="KW-0677">Repeat</keyword>
<keyword evidence="8" id="KW-1185">Reference proteome</keyword>
<comment type="similarity">
    <text evidence="5">Belongs to the WD repeat cdt2 family.</text>
</comment>
<feature type="repeat" description="WD" evidence="6">
    <location>
        <begin position="222"/>
        <end position="263"/>
    </location>
</feature>
<dbReference type="GO" id="GO:0005634">
    <property type="term" value="C:nucleus"/>
    <property type="evidence" value="ECO:0007669"/>
    <property type="project" value="TreeGrafter"/>
</dbReference>
<dbReference type="PROSITE" id="PS50294">
    <property type="entry name" value="WD_REPEATS_REGION"/>
    <property type="match status" value="1"/>
</dbReference>
<dbReference type="OrthoDB" id="2096344at2759"/>
<dbReference type="InterPro" id="IPR019775">
    <property type="entry name" value="WD40_repeat_CS"/>
</dbReference>
<dbReference type="GO" id="GO:0007095">
    <property type="term" value="P:mitotic G2 DNA damage checkpoint signaling"/>
    <property type="evidence" value="ECO:0007669"/>
    <property type="project" value="TreeGrafter"/>
</dbReference>
<feature type="compositionally biased region" description="Basic residues" evidence="7">
    <location>
        <begin position="841"/>
        <end position="851"/>
    </location>
</feature>
<dbReference type="KEGG" id="hazt:108668973"/>
<evidence type="ECO:0000313" key="8">
    <source>
        <dbReference type="Proteomes" id="UP000694843"/>
    </source>
</evidence>
<dbReference type="InterPro" id="IPR051865">
    <property type="entry name" value="WD-repeat_CDT2_adapter"/>
</dbReference>
<keyword evidence="2 6" id="KW-0853">WD repeat</keyword>
<dbReference type="InterPro" id="IPR001680">
    <property type="entry name" value="WD40_rpt"/>
</dbReference>
<feature type="region of interest" description="Disordered" evidence="7">
    <location>
        <begin position="829"/>
        <end position="879"/>
    </location>
</feature>
<accession>A0A8B7NE30</accession>
<name>A0A8B7NE30_HYAAZ</name>